<sequence>MPQRKRELVKNVQHYISSYSYYFRITSAASVTKCSYDIPTTDPACAAISSKSTAETIMSKCCGAASIVAINNCAYYCLTQGQTVAELAECLNSNGLYDSYCNAAANATDSATATVSATSTGTVTDLSASSTTTTGGAKSTFKGLTSNVGVLALLFYSTLF</sequence>
<accession>A0AAD4KK77</accession>
<reference evidence="1" key="1">
    <citation type="submission" date="2021-12" db="EMBL/GenBank/DDBJ databases">
        <title>Convergent genome expansion in fungi linked to evolution of root-endophyte symbiosis.</title>
        <authorList>
            <consortium name="DOE Joint Genome Institute"/>
            <person name="Ke Y.-H."/>
            <person name="Bonito G."/>
            <person name="Liao H.-L."/>
            <person name="Looney B."/>
            <person name="Rojas-Flechas A."/>
            <person name="Nash J."/>
            <person name="Hameed K."/>
            <person name="Schadt C."/>
            <person name="Martin F."/>
            <person name="Crous P.W."/>
            <person name="Miettinen O."/>
            <person name="Magnuson J.K."/>
            <person name="Labbe J."/>
            <person name="Jacobson D."/>
            <person name="Doktycz M.J."/>
            <person name="Veneault-Fourrey C."/>
            <person name="Kuo A."/>
            <person name="Mondo S."/>
            <person name="Calhoun S."/>
            <person name="Riley R."/>
            <person name="Ohm R."/>
            <person name="LaButti K."/>
            <person name="Andreopoulos B."/>
            <person name="Pangilinan J."/>
            <person name="Nolan M."/>
            <person name="Tritt A."/>
            <person name="Clum A."/>
            <person name="Lipzen A."/>
            <person name="Daum C."/>
            <person name="Barry K."/>
            <person name="Grigoriev I.V."/>
            <person name="Vilgalys R."/>
        </authorList>
    </citation>
    <scope>NUCLEOTIDE SEQUENCE</scope>
    <source>
        <strain evidence="1">PMI_201</strain>
    </source>
</reference>
<keyword evidence="2" id="KW-1185">Reference proteome</keyword>
<evidence type="ECO:0000313" key="2">
    <source>
        <dbReference type="Proteomes" id="UP001201262"/>
    </source>
</evidence>
<evidence type="ECO:0000313" key="1">
    <source>
        <dbReference type="EMBL" id="KAH8692908.1"/>
    </source>
</evidence>
<dbReference type="AlphaFoldDB" id="A0AAD4KK77"/>
<organism evidence="1 2">
    <name type="scientific">Talaromyces proteolyticus</name>
    <dbReference type="NCBI Taxonomy" id="1131652"/>
    <lineage>
        <taxon>Eukaryota</taxon>
        <taxon>Fungi</taxon>
        <taxon>Dikarya</taxon>
        <taxon>Ascomycota</taxon>
        <taxon>Pezizomycotina</taxon>
        <taxon>Eurotiomycetes</taxon>
        <taxon>Eurotiomycetidae</taxon>
        <taxon>Eurotiales</taxon>
        <taxon>Trichocomaceae</taxon>
        <taxon>Talaromyces</taxon>
        <taxon>Talaromyces sect. Bacilispori</taxon>
    </lineage>
</organism>
<proteinExistence type="predicted"/>
<dbReference type="GeneID" id="70251159"/>
<comment type="caution">
    <text evidence="1">The sequence shown here is derived from an EMBL/GenBank/DDBJ whole genome shotgun (WGS) entry which is preliminary data.</text>
</comment>
<dbReference type="EMBL" id="JAJTJA010000010">
    <property type="protein sequence ID" value="KAH8692908.1"/>
    <property type="molecule type" value="Genomic_DNA"/>
</dbReference>
<dbReference type="RefSeq" id="XP_046068781.1">
    <property type="nucleotide sequence ID" value="XM_046220872.1"/>
</dbReference>
<dbReference type="Proteomes" id="UP001201262">
    <property type="component" value="Unassembled WGS sequence"/>
</dbReference>
<name>A0AAD4KK77_9EURO</name>
<gene>
    <name evidence="1" type="ORF">BGW36DRAFT_430652</name>
</gene>
<protein>
    <submittedName>
        <fullName evidence="1">Uncharacterized protein</fullName>
    </submittedName>
</protein>